<feature type="domain" description="Heavy metal binding" evidence="4">
    <location>
        <begin position="39"/>
        <end position="65"/>
    </location>
</feature>
<keyword evidence="1" id="KW-0813">Transport</keyword>
<evidence type="ECO:0000313" key="10">
    <source>
        <dbReference type="Proteomes" id="UP000659698"/>
    </source>
</evidence>
<dbReference type="Pfam" id="PF25919">
    <property type="entry name" value="BSH_CusB"/>
    <property type="match status" value="1"/>
</dbReference>
<dbReference type="RefSeq" id="WP_186631654.1">
    <property type="nucleotide sequence ID" value="NZ_JACOAF010000003.1"/>
</dbReference>
<feature type="domain" description="CusB-like beta-barrel" evidence="7">
    <location>
        <begin position="291"/>
        <end position="349"/>
    </location>
</feature>
<feature type="domain" description="CusB-like barrel-sandwich hybrid" evidence="6">
    <location>
        <begin position="123"/>
        <end position="221"/>
    </location>
</feature>
<dbReference type="Gene3D" id="6.10.140.730">
    <property type="match status" value="1"/>
</dbReference>
<evidence type="ECO:0000259" key="6">
    <source>
        <dbReference type="Pfam" id="PF25919"/>
    </source>
</evidence>
<dbReference type="Pfam" id="PF25975">
    <property type="entry name" value="CzcB_C"/>
    <property type="match status" value="1"/>
</dbReference>
<protein>
    <submittedName>
        <fullName evidence="9">Efflux RND transporter periplasmic adaptor subunit</fullName>
    </submittedName>
</protein>
<dbReference type="PANTHER" id="PTHR30097">
    <property type="entry name" value="CATION EFFLUX SYSTEM PROTEIN CUSB"/>
    <property type="match status" value="1"/>
</dbReference>
<evidence type="ECO:0000256" key="1">
    <source>
        <dbReference type="ARBA" id="ARBA00022448"/>
    </source>
</evidence>
<evidence type="ECO:0000313" key="9">
    <source>
        <dbReference type="EMBL" id="MBC3538288.1"/>
    </source>
</evidence>
<evidence type="ECO:0000259" key="4">
    <source>
        <dbReference type="Pfam" id="PF19335"/>
    </source>
</evidence>
<dbReference type="InterPro" id="IPR058649">
    <property type="entry name" value="CzcB_C"/>
</dbReference>
<keyword evidence="3" id="KW-0732">Signal</keyword>
<dbReference type="Pfam" id="PF25869">
    <property type="entry name" value="3HB_CusB"/>
    <property type="match status" value="1"/>
</dbReference>
<dbReference type="Pfam" id="PF25954">
    <property type="entry name" value="Beta-barrel_RND_2"/>
    <property type="match status" value="1"/>
</dbReference>
<evidence type="ECO:0000259" key="8">
    <source>
        <dbReference type="Pfam" id="PF25975"/>
    </source>
</evidence>
<feature type="domain" description="CusB-like three alpha-helical bundle" evidence="5">
    <location>
        <begin position="157"/>
        <end position="204"/>
    </location>
</feature>
<dbReference type="Gene3D" id="2.40.30.170">
    <property type="match status" value="1"/>
</dbReference>
<evidence type="ECO:0000259" key="5">
    <source>
        <dbReference type="Pfam" id="PF25869"/>
    </source>
</evidence>
<evidence type="ECO:0000259" key="7">
    <source>
        <dbReference type="Pfam" id="PF25954"/>
    </source>
</evidence>
<dbReference type="InterPro" id="IPR058790">
    <property type="entry name" value="BSH_CusB"/>
</dbReference>
<dbReference type="PROSITE" id="PS51257">
    <property type="entry name" value="PROKAR_LIPOPROTEIN"/>
    <property type="match status" value="1"/>
</dbReference>
<feature type="compositionally biased region" description="Gly residues" evidence="2">
    <location>
        <begin position="241"/>
        <end position="255"/>
    </location>
</feature>
<dbReference type="EMBL" id="JACOAF010000003">
    <property type="protein sequence ID" value="MBC3538288.1"/>
    <property type="molecule type" value="Genomic_DNA"/>
</dbReference>
<comment type="caution">
    <text evidence="9">The sequence shown here is derived from an EMBL/GenBank/DDBJ whole genome shotgun (WGS) entry which is preliminary data.</text>
</comment>
<dbReference type="InterPro" id="IPR058791">
    <property type="entry name" value="3HB_CusB"/>
</dbReference>
<reference evidence="9 10" key="1">
    <citation type="journal article" date="2019" name="Int. J. Syst. Evol. Microbiol.">
        <title>Rufibacter sediminis sp. nov., isolated from freshwater lake sediment.</title>
        <authorList>
            <person name="Qu J.H."/>
            <person name="Zhang L.J."/>
            <person name="Fu Y.H."/>
            <person name="Li H.F."/>
        </authorList>
    </citation>
    <scope>NUCLEOTIDE SEQUENCE [LARGE SCALE GENOMIC DNA]</scope>
    <source>
        <strain evidence="9 10">H-1</strain>
    </source>
</reference>
<organism evidence="9 10">
    <name type="scientific">Rufibacter sediminis</name>
    <dbReference type="NCBI Taxonomy" id="2762756"/>
    <lineage>
        <taxon>Bacteria</taxon>
        <taxon>Pseudomonadati</taxon>
        <taxon>Bacteroidota</taxon>
        <taxon>Cytophagia</taxon>
        <taxon>Cytophagales</taxon>
        <taxon>Hymenobacteraceae</taxon>
        <taxon>Rufibacter</taxon>
    </lineage>
</organism>
<dbReference type="Proteomes" id="UP000659698">
    <property type="component" value="Unassembled WGS sequence"/>
</dbReference>
<sequence length="445" mass="47356">MRKSWKNKLLWLLVLLLPFSFTGCNEAGDGAEAANDIQYTCPMHPQIVRDEPGSCPICGMDLVAKQTADAPAIAISSDLEYLLQPANQAVVSGIETAQPVQKQVQQEITMSGVVTYDTRRQYIIPARFGGRIEKLYVQFNFQPIRKGQKLYDIYSPELVTAQKELLYLLENDPSNSSLINGAKQKLRLLGATAGQVEQLIRSGRETYTFSVYSPYSGYVLDPAVAASPSPVATATPAAPATGGGGMGGMGGGATGTGSSASPPIPSGGFSIREGMYVSTGQALLKVIDASQVWAQFNMPSSQAGQLKRGTPISITFNQLPDKTVQSEVNLVEPVYEAGENFAQVRASLPAGNTSTLIGQLITGKVTYNTGMSLWVPKEAVLDIGTQSVAFLNNNGGFKPISVRIGGSADGMVEILSGLSAQDTIAVNAQFLVDSESFIRVADNNR</sequence>
<feature type="domain" description="CzcB-like C-terminal circularly permuted SH3-like" evidence="8">
    <location>
        <begin position="375"/>
        <end position="432"/>
    </location>
</feature>
<gene>
    <name evidence="9" type="ORF">H7U12_01265</name>
</gene>
<dbReference type="InterPro" id="IPR051909">
    <property type="entry name" value="MFP_Cation_Efflux"/>
</dbReference>
<accession>A0ABR6VMA3</accession>
<proteinExistence type="predicted"/>
<feature type="compositionally biased region" description="Low complexity" evidence="2">
    <location>
        <begin position="256"/>
        <end position="265"/>
    </location>
</feature>
<name>A0ABR6VMA3_9BACT</name>
<dbReference type="Gene3D" id="2.40.420.20">
    <property type="match status" value="1"/>
</dbReference>
<feature type="compositionally biased region" description="Low complexity" evidence="2">
    <location>
        <begin position="230"/>
        <end position="240"/>
    </location>
</feature>
<dbReference type="PANTHER" id="PTHR30097:SF15">
    <property type="entry name" value="CATION EFFLUX SYSTEM PROTEIN CUSB"/>
    <property type="match status" value="1"/>
</dbReference>
<dbReference type="Pfam" id="PF19335">
    <property type="entry name" value="HMBD"/>
    <property type="match status" value="1"/>
</dbReference>
<dbReference type="InterPro" id="IPR058792">
    <property type="entry name" value="Beta-barrel_RND_2"/>
</dbReference>
<feature type="chain" id="PRO_5045950388" evidence="3">
    <location>
        <begin position="28"/>
        <end position="445"/>
    </location>
</feature>
<feature type="signal peptide" evidence="3">
    <location>
        <begin position="1"/>
        <end position="27"/>
    </location>
</feature>
<evidence type="ECO:0000256" key="3">
    <source>
        <dbReference type="SAM" id="SignalP"/>
    </source>
</evidence>
<evidence type="ECO:0000256" key="2">
    <source>
        <dbReference type="SAM" id="MobiDB-lite"/>
    </source>
</evidence>
<feature type="region of interest" description="Disordered" evidence="2">
    <location>
        <begin position="230"/>
        <end position="265"/>
    </location>
</feature>
<dbReference type="InterPro" id="IPR045800">
    <property type="entry name" value="HMBD"/>
</dbReference>
<keyword evidence="10" id="KW-1185">Reference proteome</keyword>